<protein>
    <submittedName>
        <fullName evidence="2">Uncharacterized protein</fullName>
    </submittedName>
</protein>
<organism evidence="2">
    <name type="scientific">Spongospora subterranea</name>
    <dbReference type="NCBI Taxonomy" id="70186"/>
    <lineage>
        <taxon>Eukaryota</taxon>
        <taxon>Sar</taxon>
        <taxon>Rhizaria</taxon>
        <taxon>Endomyxa</taxon>
        <taxon>Phytomyxea</taxon>
        <taxon>Plasmodiophorida</taxon>
        <taxon>Plasmodiophoridae</taxon>
        <taxon>Spongospora</taxon>
    </lineage>
</organism>
<feature type="non-terminal residue" evidence="2">
    <location>
        <position position="1"/>
    </location>
</feature>
<evidence type="ECO:0000256" key="1">
    <source>
        <dbReference type="SAM" id="Coils"/>
    </source>
</evidence>
<sequence length="133" mass="15680">PCEIYSLSSDMWLQLERLYPEDTAKICTAMSVRKNGLLNQIKQLEEDVAESTETESTARQRWLKVKTLAKLMVLRRRSWRDRVAQVFHFLKYIVIHPLENVWNRLDSFAVNHSPLTWFFRGHILTTISSGNRC</sequence>
<reference evidence="2" key="1">
    <citation type="submission" date="2015-04" db="EMBL/GenBank/DDBJ databases">
        <title>The genome sequence of the plant pathogenic Rhizarian Plasmodiophora brassicae reveals insights in its biotrophic life cycle and the origin of chitin synthesis.</title>
        <authorList>
            <person name="Schwelm A."/>
            <person name="Fogelqvist J."/>
            <person name="Knaust A."/>
            <person name="Julke S."/>
            <person name="Lilja T."/>
            <person name="Dhandapani V."/>
            <person name="Bonilla-Rosso G."/>
            <person name="Karlsson M."/>
            <person name="Shevchenko A."/>
            <person name="Choi S.R."/>
            <person name="Kim H.G."/>
            <person name="Park J.Y."/>
            <person name="Lim Y.P."/>
            <person name="Ludwig-Muller J."/>
            <person name="Dixelius C."/>
        </authorList>
    </citation>
    <scope>NUCLEOTIDE SEQUENCE</scope>
    <source>
        <tissue evidence="2">Potato root galls</tissue>
    </source>
</reference>
<keyword evidence="1" id="KW-0175">Coiled coil</keyword>
<dbReference type="AlphaFoldDB" id="A0A0H5R3M1"/>
<evidence type="ECO:0000313" key="2">
    <source>
        <dbReference type="EMBL" id="CRZ02629.1"/>
    </source>
</evidence>
<accession>A0A0H5R3M1</accession>
<feature type="coiled-coil region" evidence="1">
    <location>
        <begin position="27"/>
        <end position="61"/>
    </location>
</feature>
<dbReference type="EMBL" id="HACM01002187">
    <property type="protein sequence ID" value="CRZ02629.1"/>
    <property type="molecule type" value="Transcribed_RNA"/>
</dbReference>
<name>A0A0H5R3M1_9EUKA</name>
<proteinExistence type="predicted"/>